<dbReference type="AlphaFoldDB" id="A0AA38H5B5"/>
<sequence>MAPRGLSAAEKKIKMLEIFHETKEFFTLKEMEKHGPSKSFDTSHPLHFSWTRSTPPFLPDASVAQQTVKETLDDLVGDGLVNFDKIGTSNYFWAFPSAAGAAKQAAVDKANKELESVTARIAQVQAALVAAQKGREDTADRKKLLVTLDSARATNIELKTELDAYGAADPVKYERKKRAIEVCKESALRWTDNSVAAMQYGRATLGVDTESLKHITGIDDLDEWEELKL</sequence>
<comment type="similarity">
    <text evidence="2 5">Belongs to the MND1 family.</text>
</comment>
<dbReference type="InterPro" id="IPR040453">
    <property type="entry name" value="Mnd1_HTH"/>
</dbReference>
<comment type="subcellular location">
    <subcellularLocation>
        <location evidence="1 5">Nucleus</location>
    </subcellularLocation>
</comment>
<organism evidence="7 8">
    <name type="scientific">Dioszegia hungarica</name>
    <dbReference type="NCBI Taxonomy" id="4972"/>
    <lineage>
        <taxon>Eukaryota</taxon>
        <taxon>Fungi</taxon>
        <taxon>Dikarya</taxon>
        <taxon>Basidiomycota</taxon>
        <taxon>Agaricomycotina</taxon>
        <taxon>Tremellomycetes</taxon>
        <taxon>Tremellales</taxon>
        <taxon>Bulleribasidiaceae</taxon>
        <taxon>Dioszegia</taxon>
    </lineage>
</organism>
<gene>
    <name evidence="7" type="ORF">MKK02DRAFT_41106</name>
</gene>
<keyword evidence="3" id="KW-0175">Coiled coil</keyword>
<dbReference type="PIRSF" id="PIRSF026991">
    <property type="entry name" value="Mnd1"/>
    <property type="match status" value="1"/>
</dbReference>
<evidence type="ECO:0000313" key="7">
    <source>
        <dbReference type="EMBL" id="KAI9632794.1"/>
    </source>
</evidence>
<dbReference type="RefSeq" id="XP_052942571.1">
    <property type="nucleotide sequence ID" value="XM_053091440.1"/>
</dbReference>
<comment type="caution">
    <text evidence="7">The sequence shown here is derived from an EMBL/GenBank/DDBJ whole genome shotgun (WGS) entry which is preliminary data.</text>
</comment>
<dbReference type="InterPro" id="IPR005647">
    <property type="entry name" value="Mnd1"/>
</dbReference>
<accession>A0AA38H5B5</accession>
<dbReference type="Proteomes" id="UP001164286">
    <property type="component" value="Unassembled WGS sequence"/>
</dbReference>
<evidence type="ECO:0000256" key="2">
    <source>
        <dbReference type="ARBA" id="ARBA00005981"/>
    </source>
</evidence>
<evidence type="ECO:0000256" key="3">
    <source>
        <dbReference type="ARBA" id="ARBA00023054"/>
    </source>
</evidence>
<proteinExistence type="inferred from homology"/>
<dbReference type="GO" id="GO:0007131">
    <property type="term" value="P:reciprocal meiotic recombination"/>
    <property type="evidence" value="ECO:0007669"/>
    <property type="project" value="InterPro"/>
</dbReference>
<evidence type="ECO:0000256" key="4">
    <source>
        <dbReference type="ARBA" id="ARBA00023242"/>
    </source>
</evidence>
<evidence type="ECO:0000259" key="6">
    <source>
        <dbReference type="Pfam" id="PF03962"/>
    </source>
</evidence>
<evidence type="ECO:0000256" key="5">
    <source>
        <dbReference type="PIRNR" id="PIRNR026991"/>
    </source>
</evidence>
<name>A0AA38H5B5_9TREE</name>
<feature type="domain" description="Mnd1 HTH" evidence="6">
    <location>
        <begin position="15"/>
        <end position="38"/>
    </location>
</feature>
<dbReference type="GO" id="GO:0003690">
    <property type="term" value="F:double-stranded DNA binding"/>
    <property type="evidence" value="ECO:0007669"/>
    <property type="project" value="InterPro"/>
</dbReference>
<keyword evidence="4 5" id="KW-0539">Nucleus</keyword>
<protein>
    <recommendedName>
        <fullName evidence="5">Meiotic nuclear division protein 1</fullName>
    </recommendedName>
</protein>
<evidence type="ECO:0000256" key="1">
    <source>
        <dbReference type="ARBA" id="ARBA00004123"/>
    </source>
</evidence>
<feature type="domain" description="Mnd1 HTH" evidence="6">
    <location>
        <begin position="61"/>
        <end position="96"/>
    </location>
</feature>
<keyword evidence="8" id="KW-1185">Reference proteome</keyword>
<dbReference type="GeneID" id="77730645"/>
<evidence type="ECO:0000313" key="8">
    <source>
        <dbReference type="Proteomes" id="UP001164286"/>
    </source>
</evidence>
<dbReference type="GO" id="GO:0005634">
    <property type="term" value="C:nucleus"/>
    <property type="evidence" value="ECO:0007669"/>
    <property type="project" value="UniProtKB-SubCell"/>
</dbReference>
<reference evidence="7" key="1">
    <citation type="journal article" date="2022" name="G3 (Bethesda)">
        <title>High quality genome of the basidiomycete yeast Dioszegia hungarica PDD-24b-2 isolated from cloud water.</title>
        <authorList>
            <person name="Jarrige D."/>
            <person name="Haridas S."/>
            <person name="Bleykasten-Grosshans C."/>
            <person name="Joly M."/>
            <person name="Nadalig T."/>
            <person name="Sancelme M."/>
            <person name="Vuilleumier S."/>
            <person name="Grigoriev I.V."/>
            <person name="Amato P."/>
            <person name="Bringel F."/>
        </authorList>
    </citation>
    <scope>NUCLEOTIDE SEQUENCE</scope>
    <source>
        <strain evidence="7">PDD-24b-2</strain>
    </source>
</reference>
<dbReference type="EMBL" id="JAKWFO010000014">
    <property type="protein sequence ID" value="KAI9632794.1"/>
    <property type="molecule type" value="Genomic_DNA"/>
</dbReference>
<comment type="function">
    <text evidence="5">Required for proper homologous chromosome pairing and efficient cross-over and intragenic recombination during meiosis.</text>
</comment>
<dbReference type="Pfam" id="PF03962">
    <property type="entry name" value="Mnd1"/>
    <property type="match status" value="2"/>
</dbReference>